<keyword evidence="2" id="KW-0121">Carboxypeptidase</keyword>
<evidence type="ECO:0000256" key="2">
    <source>
        <dbReference type="ARBA" id="ARBA00022645"/>
    </source>
</evidence>
<keyword evidence="4" id="KW-0378">Hydrolase</keyword>
<dbReference type="Gene3D" id="3.50.30.60">
    <property type="entry name" value="LD-carboxypeptidase A C-terminal domain-like"/>
    <property type="match status" value="1"/>
</dbReference>
<dbReference type="PIRSF" id="PIRSF028757">
    <property type="entry name" value="LD-carboxypeptidase"/>
    <property type="match status" value="1"/>
</dbReference>
<feature type="domain" description="LD-carboxypeptidase N-terminal" evidence="6">
    <location>
        <begin position="12"/>
        <end position="130"/>
    </location>
</feature>
<gene>
    <name evidence="8" type="ORF">VA596_16570</name>
</gene>
<sequence>MRPPRLRAGDTIALVAPAGPVPADLLEKAIPVLRGWGVELRIGPCVRASAGSPPYLSGSDAERAAEFTDAWCDPGVRCVLAARGGYGVQRMLDLVDWAALREAGPKVLAGSSDVTALHRAVDVHLGLSTLFSPMPASVLFDDFAVEHLRRTLFEPERNLVVRGATASPLVPGRASGTLVGGNLSLLAGGIGTPEHGSARDAVVLLEDVTESIYRLDRMLTQLLRSGWFEGVRGIVLGSWAACGAPEDVEALLLERLGPLGVPMLGEFGFGHVASSPTLPLGVPVTLDVELGTLTFDSPVLT</sequence>
<keyword evidence="9" id="KW-1185">Reference proteome</keyword>
<evidence type="ECO:0000256" key="5">
    <source>
        <dbReference type="ARBA" id="ARBA00022825"/>
    </source>
</evidence>
<dbReference type="PANTHER" id="PTHR30237">
    <property type="entry name" value="MURAMOYLTETRAPEPTIDE CARBOXYPEPTIDASE"/>
    <property type="match status" value="1"/>
</dbReference>
<dbReference type="CDD" id="cd07025">
    <property type="entry name" value="Peptidase_S66"/>
    <property type="match status" value="1"/>
</dbReference>
<evidence type="ECO:0000259" key="6">
    <source>
        <dbReference type="Pfam" id="PF02016"/>
    </source>
</evidence>
<comment type="caution">
    <text evidence="8">The sequence shown here is derived from an EMBL/GenBank/DDBJ whole genome shotgun (WGS) entry which is preliminary data.</text>
</comment>
<dbReference type="Proteomes" id="UP001304298">
    <property type="component" value="Unassembled WGS sequence"/>
</dbReference>
<dbReference type="SUPFAM" id="SSF52317">
    <property type="entry name" value="Class I glutamine amidotransferase-like"/>
    <property type="match status" value="1"/>
</dbReference>
<keyword evidence="5" id="KW-0720">Serine protease</keyword>
<evidence type="ECO:0000259" key="7">
    <source>
        <dbReference type="Pfam" id="PF17676"/>
    </source>
</evidence>
<keyword evidence="3" id="KW-0645">Protease</keyword>
<dbReference type="InterPro" id="IPR040921">
    <property type="entry name" value="Peptidase_S66C"/>
</dbReference>
<proteinExistence type="inferred from homology"/>
<evidence type="ECO:0000256" key="4">
    <source>
        <dbReference type="ARBA" id="ARBA00022801"/>
    </source>
</evidence>
<name>A0ABU5R7C2_9PSEU</name>
<dbReference type="SUPFAM" id="SSF141986">
    <property type="entry name" value="LD-carboxypeptidase A C-terminal domain-like"/>
    <property type="match status" value="1"/>
</dbReference>
<reference evidence="8 9" key="1">
    <citation type="submission" date="2023-12" db="EMBL/GenBank/DDBJ databases">
        <title>Amycolatopsis sp. V23-08.</title>
        <authorList>
            <person name="Somphong A."/>
        </authorList>
    </citation>
    <scope>NUCLEOTIDE SEQUENCE [LARGE SCALE GENOMIC DNA]</scope>
    <source>
        <strain evidence="8 9">V23-08</strain>
    </source>
</reference>
<dbReference type="RefSeq" id="WP_323328020.1">
    <property type="nucleotide sequence ID" value="NZ_JAYFSI010000003.1"/>
</dbReference>
<dbReference type="InterPro" id="IPR040449">
    <property type="entry name" value="Peptidase_S66_N"/>
</dbReference>
<evidence type="ECO:0000256" key="3">
    <source>
        <dbReference type="ARBA" id="ARBA00022670"/>
    </source>
</evidence>
<comment type="similarity">
    <text evidence="1">Belongs to the peptidase S66 family.</text>
</comment>
<accession>A0ABU5R7C2</accession>
<dbReference type="Pfam" id="PF02016">
    <property type="entry name" value="Peptidase_S66"/>
    <property type="match status" value="1"/>
</dbReference>
<dbReference type="InterPro" id="IPR027478">
    <property type="entry name" value="LdcA_N"/>
</dbReference>
<dbReference type="Gene3D" id="3.40.50.10740">
    <property type="entry name" value="Class I glutamine amidotransferase-like"/>
    <property type="match status" value="1"/>
</dbReference>
<evidence type="ECO:0000313" key="9">
    <source>
        <dbReference type="Proteomes" id="UP001304298"/>
    </source>
</evidence>
<dbReference type="InterPro" id="IPR027461">
    <property type="entry name" value="Carboxypeptidase_A_C_sf"/>
</dbReference>
<protein>
    <submittedName>
        <fullName evidence="8">LD-carboxypeptidase</fullName>
    </submittedName>
</protein>
<dbReference type="EMBL" id="JAYFSI010000003">
    <property type="protein sequence ID" value="MEA5361161.1"/>
    <property type="molecule type" value="Genomic_DNA"/>
</dbReference>
<evidence type="ECO:0000313" key="8">
    <source>
        <dbReference type="EMBL" id="MEA5361161.1"/>
    </source>
</evidence>
<feature type="domain" description="LD-carboxypeptidase C-terminal" evidence="7">
    <location>
        <begin position="175"/>
        <end position="286"/>
    </location>
</feature>
<dbReference type="InterPro" id="IPR003507">
    <property type="entry name" value="S66_fam"/>
</dbReference>
<dbReference type="PANTHER" id="PTHR30237:SF2">
    <property type="entry name" value="MUREIN TETRAPEPTIDE CARBOXYPEPTIDASE"/>
    <property type="match status" value="1"/>
</dbReference>
<evidence type="ECO:0000256" key="1">
    <source>
        <dbReference type="ARBA" id="ARBA00010233"/>
    </source>
</evidence>
<organism evidence="8 9">
    <name type="scientific">Amycolatopsis heterodermiae</name>
    <dbReference type="NCBI Taxonomy" id="3110235"/>
    <lineage>
        <taxon>Bacteria</taxon>
        <taxon>Bacillati</taxon>
        <taxon>Actinomycetota</taxon>
        <taxon>Actinomycetes</taxon>
        <taxon>Pseudonocardiales</taxon>
        <taxon>Pseudonocardiaceae</taxon>
        <taxon>Amycolatopsis</taxon>
    </lineage>
</organism>
<dbReference type="Pfam" id="PF17676">
    <property type="entry name" value="Peptidase_S66C"/>
    <property type="match status" value="1"/>
</dbReference>
<dbReference type="InterPro" id="IPR029062">
    <property type="entry name" value="Class_I_gatase-like"/>
</dbReference>